<accession>A0ABY7MC21</accession>
<dbReference type="PANTHER" id="PTHR34821">
    <property type="entry name" value="INNER MEMBRANE PROTEIN YDCZ"/>
    <property type="match status" value="1"/>
</dbReference>
<keyword evidence="1" id="KW-0472">Membrane</keyword>
<dbReference type="Pfam" id="PF04657">
    <property type="entry name" value="DMT_YdcZ"/>
    <property type="match status" value="1"/>
</dbReference>
<organism evidence="2 3">
    <name type="scientific">Bradyrhizobium xenonodulans</name>
    <dbReference type="NCBI Taxonomy" id="2736875"/>
    <lineage>
        <taxon>Bacteria</taxon>
        <taxon>Pseudomonadati</taxon>
        <taxon>Pseudomonadota</taxon>
        <taxon>Alphaproteobacteria</taxon>
        <taxon>Hyphomicrobiales</taxon>
        <taxon>Nitrobacteraceae</taxon>
        <taxon>Bradyrhizobium</taxon>
    </lineage>
</organism>
<proteinExistence type="predicted"/>
<reference evidence="2" key="1">
    <citation type="submission" date="2021-12" db="EMBL/GenBank/DDBJ databases">
        <title>Bradyrhizobium xenonodulans sp. nov.</title>
        <authorList>
            <person name="Claassens R."/>
            <person name="Venter S.N."/>
            <person name="Beukes C.W."/>
            <person name="Stepkowski T."/>
            <person name="Steenkamp E.T."/>
        </authorList>
    </citation>
    <scope>NUCLEOTIDE SEQUENCE</scope>
    <source>
        <strain evidence="2">14AB</strain>
    </source>
</reference>
<keyword evidence="3" id="KW-1185">Reference proteome</keyword>
<dbReference type="InterPro" id="IPR006750">
    <property type="entry name" value="YdcZ"/>
</dbReference>
<sequence length="146" mass="14836">MNLLASFVVLFAGLSLALQQVLNAGLGNALQSARWAAFASYLGGTIALLLVLAALREPIPAGPLAGRAPLIAWTGGIFGAIFIVTSIFMVPRLGVATVLTLIVVGQLLGSLAFDHIGMLGLPQHPVSLTRALGAGCLVLGAALVRG</sequence>
<keyword evidence="1" id="KW-1133">Transmembrane helix</keyword>
<feature type="transmembrane region" description="Helical" evidence="1">
    <location>
        <begin position="125"/>
        <end position="144"/>
    </location>
</feature>
<evidence type="ECO:0000256" key="1">
    <source>
        <dbReference type="SAM" id="Phobius"/>
    </source>
</evidence>
<dbReference type="RefSeq" id="WP_270160673.1">
    <property type="nucleotide sequence ID" value="NZ_CP089391.1"/>
</dbReference>
<keyword evidence="1" id="KW-0812">Transmembrane</keyword>
<feature type="transmembrane region" description="Helical" evidence="1">
    <location>
        <begin position="35"/>
        <end position="55"/>
    </location>
</feature>
<dbReference type="Proteomes" id="UP001179614">
    <property type="component" value="Chromosome"/>
</dbReference>
<evidence type="ECO:0000313" key="3">
    <source>
        <dbReference type="Proteomes" id="UP001179614"/>
    </source>
</evidence>
<gene>
    <name evidence="2" type="ORF">I3J27_22830</name>
</gene>
<feature type="transmembrane region" description="Helical" evidence="1">
    <location>
        <begin position="67"/>
        <end position="89"/>
    </location>
</feature>
<feature type="transmembrane region" description="Helical" evidence="1">
    <location>
        <begin position="95"/>
        <end position="113"/>
    </location>
</feature>
<dbReference type="EMBL" id="CP089391">
    <property type="protein sequence ID" value="WBL75863.1"/>
    <property type="molecule type" value="Genomic_DNA"/>
</dbReference>
<protein>
    <submittedName>
        <fullName evidence="2">DMT family transporter</fullName>
    </submittedName>
</protein>
<evidence type="ECO:0000313" key="2">
    <source>
        <dbReference type="EMBL" id="WBL75863.1"/>
    </source>
</evidence>
<dbReference type="PANTHER" id="PTHR34821:SF2">
    <property type="entry name" value="INNER MEMBRANE PROTEIN YDCZ"/>
    <property type="match status" value="1"/>
</dbReference>
<name>A0ABY7MC21_9BRAD</name>